<dbReference type="EMBL" id="MT144654">
    <property type="protein sequence ID" value="QJH96510.1"/>
    <property type="molecule type" value="Genomic_DNA"/>
</dbReference>
<dbReference type="InterPro" id="IPR032427">
    <property type="entry name" value="P22_portal"/>
</dbReference>
<reference evidence="1" key="1">
    <citation type="submission" date="2020-03" db="EMBL/GenBank/DDBJ databases">
        <title>The deep terrestrial virosphere.</title>
        <authorList>
            <person name="Holmfeldt K."/>
            <person name="Nilsson E."/>
            <person name="Simone D."/>
            <person name="Lopez-Fernandez M."/>
            <person name="Wu X."/>
            <person name="de Brujin I."/>
            <person name="Lundin D."/>
            <person name="Andersson A."/>
            <person name="Bertilsson S."/>
            <person name="Dopson M."/>
        </authorList>
    </citation>
    <scope>NUCLEOTIDE SEQUENCE</scope>
    <source>
        <strain evidence="3">MM415A01965</strain>
        <strain evidence="2">MM415B01623</strain>
        <strain evidence="1">TM448A01077</strain>
        <strain evidence="4">TM448B00749</strain>
    </source>
</reference>
<name>A0A6H1ZMK3_9ZZZZ</name>
<evidence type="ECO:0000313" key="4">
    <source>
        <dbReference type="EMBL" id="QJH96510.1"/>
    </source>
</evidence>
<gene>
    <name evidence="3" type="ORF">MM415A01965_0006</name>
    <name evidence="2" type="ORF">MM415B01623_0008</name>
    <name evidence="1" type="ORF">TM448A01077_0014</name>
    <name evidence="4" type="ORF">TM448B00749_0002</name>
</gene>
<evidence type="ECO:0000313" key="2">
    <source>
        <dbReference type="EMBL" id="QJA57583.1"/>
    </source>
</evidence>
<dbReference type="EMBL" id="MT141281">
    <property type="protein sequence ID" value="QJA57583.1"/>
    <property type="molecule type" value="Genomic_DNA"/>
</dbReference>
<dbReference type="AlphaFoldDB" id="A0A6H1ZMK3"/>
<accession>A0A6H1ZMK3</accession>
<evidence type="ECO:0008006" key="5">
    <source>
        <dbReference type="Google" id="ProtNLM"/>
    </source>
</evidence>
<dbReference type="EMBL" id="MT144097">
    <property type="protein sequence ID" value="QJA48699.1"/>
    <property type="molecule type" value="Genomic_DNA"/>
</dbReference>
<sequence length="595" mass="68657">MITKQEDVKKTLLYLRELYKEAYVEKQPRLDQWEKNYKYFEGDQKVTGLHPHESPKSANLIQPLIRQDLSLMTTSRPKSIVEPRVNNDEAAQTAEFFNNIDPILWSELELQDVFSQALEYAEFCDNTSYVWNYFDRESNNALGGYVSEALDPFTCFHDPTCNTRNLNRDANYFFIVRKMSLPTIRRKYKARIDELRDQPPEEDGYESDQREEARFGVVSNVKDFLVDTYYKLIGSERVHWAGGNKSSDYKAANHFDLFTCFIRGEYLETEFKFWMKDSNGTGKLVSKKVKTPWRRIDFVGPIILSDSPVRTYDGRLPVWTMTTAPRSGSHYGVDSFKQLIMLQDLYNTLWSKMYAYIDKMINPDTWYSVNSVTEKDWWKKYWKRFRPVKGPASSAVYTDRPQNMGQDIIHLFERIPTLMREVINQPEVLAGIKPKGTRTKGELEQLTVNAAQPTSRKTIAFENGMRDVLVGSRSNYLLSLQWKTNKFMGGEIKEFYPQPFLEAQSMVETKIVEGSSMPNYGKMKQIAIKEFANAIQGMPPEMMGMMAEASEIPELRQMAKMMSQQVAPLDQAMGGGGGAVNIPLNQQEQLKGVAF</sequence>
<dbReference type="Pfam" id="PF16510">
    <property type="entry name" value="P22_portal"/>
    <property type="match status" value="1"/>
</dbReference>
<dbReference type="EMBL" id="MT142108">
    <property type="protein sequence ID" value="QJA74597.1"/>
    <property type="molecule type" value="Genomic_DNA"/>
</dbReference>
<proteinExistence type="predicted"/>
<evidence type="ECO:0000313" key="1">
    <source>
        <dbReference type="EMBL" id="QJA48699.1"/>
    </source>
</evidence>
<protein>
    <recommendedName>
        <fullName evidence="5">Portal protein</fullName>
    </recommendedName>
</protein>
<organism evidence="1">
    <name type="scientific">viral metagenome</name>
    <dbReference type="NCBI Taxonomy" id="1070528"/>
    <lineage>
        <taxon>unclassified sequences</taxon>
        <taxon>metagenomes</taxon>
        <taxon>organismal metagenomes</taxon>
    </lineage>
</organism>
<evidence type="ECO:0000313" key="3">
    <source>
        <dbReference type="EMBL" id="QJA74597.1"/>
    </source>
</evidence>